<organism evidence="2 3">
    <name type="scientific">Acinetobacter baumannii (strain 1295743)</name>
    <dbReference type="NCBI Taxonomy" id="1310613"/>
    <lineage>
        <taxon>Bacteria</taxon>
        <taxon>Pseudomonadati</taxon>
        <taxon>Pseudomonadota</taxon>
        <taxon>Gammaproteobacteria</taxon>
        <taxon>Moraxellales</taxon>
        <taxon>Moraxellaceae</taxon>
        <taxon>Acinetobacter</taxon>
        <taxon>Acinetobacter calcoaceticus/baumannii complex</taxon>
    </lineage>
</organism>
<proteinExistence type="predicted"/>
<dbReference type="AlphaFoldDB" id="A0A009HRT6"/>
<keyword evidence="1" id="KW-0812">Transmembrane</keyword>
<evidence type="ECO:0000313" key="2">
    <source>
        <dbReference type="EMBL" id="EXB05695.1"/>
    </source>
</evidence>
<evidence type="ECO:0000313" key="3">
    <source>
        <dbReference type="Proteomes" id="UP000020595"/>
    </source>
</evidence>
<keyword evidence="1" id="KW-1133">Transmembrane helix</keyword>
<name>A0A009HRT6_ACIB9</name>
<dbReference type="Proteomes" id="UP000020595">
    <property type="component" value="Unassembled WGS sequence"/>
</dbReference>
<reference evidence="2 3" key="1">
    <citation type="submission" date="2014-02" db="EMBL/GenBank/DDBJ databases">
        <title>Comparative genomics and transcriptomics to identify genetic mechanisms underlying the emergence of carbapenem resistant Acinetobacter baumannii (CRAb).</title>
        <authorList>
            <person name="Harris A.D."/>
            <person name="Johnson K.J."/>
            <person name="George J."/>
            <person name="Shefchek K."/>
            <person name="Daugherty S.C."/>
            <person name="Parankush S."/>
            <person name="Sadzewicz L."/>
            <person name="Tallon L."/>
            <person name="Sengamalay N."/>
            <person name="Hazen T.H."/>
            <person name="Rasko D.A."/>
        </authorList>
    </citation>
    <scope>NUCLEOTIDE SEQUENCE [LARGE SCALE GENOMIC DNA]</scope>
    <source>
        <strain evidence="2 3">1295743</strain>
    </source>
</reference>
<accession>A0A009HRT6</accession>
<protein>
    <recommendedName>
        <fullName evidence="4">Tail assembly protein</fullName>
    </recommendedName>
</protein>
<evidence type="ECO:0000256" key="1">
    <source>
        <dbReference type="SAM" id="Phobius"/>
    </source>
</evidence>
<gene>
    <name evidence="2" type="ORF">J512_2017</name>
</gene>
<dbReference type="PATRIC" id="fig|1310613.3.peg.1936"/>
<dbReference type="RefSeq" id="WP_000959558.1">
    <property type="nucleotide sequence ID" value="NZ_JEWH01000022.1"/>
</dbReference>
<sequence>MLVDVYLHGELGKKFGKKWSVAARGPSHALRLINANTSGSLVNWLREKAAKFAHYRVLCEFQDGTKRQLSDEDFGLVHGELKTIRFVPVVVGAGGNGVLQTVVGVVLLVASIWYPALLPTAFGMLAGGISQLLAPKPKKNGESQRRTSHYFNGTEQTEVQGGPIQLIYGRCLVQGTPISVAMSIDQLLFEGE</sequence>
<dbReference type="EMBL" id="JEWH01000022">
    <property type="protein sequence ID" value="EXB05695.1"/>
    <property type="molecule type" value="Genomic_DNA"/>
</dbReference>
<keyword evidence="1" id="KW-0472">Membrane</keyword>
<feature type="transmembrane region" description="Helical" evidence="1">
    <location>
        <begin position="86"/>
        <end position="110"/>
    </location>
</feature>
<feature type="transmembrane region" description="Helical" evidence="1">
    <location>
        <begin position="116"/>
        <end position="134"/>
    </location>
</feature>
<evidence type="ECO:0008006" key="4">
    <source>
        <dbReference type="Google" id="ProtNLM"/>
    </source>
</evidence>
<comment type="caution">
    <text evidence="2">The sequence shown here is derived from an EMBL/GenBank/DDBJ whole genome shotgun (WGS) entry which is preliminary data.</text>
</comment>